<accession>A0A194XLV9</accession>
<evidence type="ECO:0000313" key="8">
    <source>
        <dbReference type="EMBL" id="KUJ21121.1"/>
    </source>
</evidence>
<proteinExistence type="predicted"/>
<dbReference type="Pfam" id="PF00176">
    <property type="entry name" value="SNF2-rel_dom"/>
    <property type="match status" value="1"/>
</dbReference>
<dbReference type="SUPFAM" id="SSF53335">
    <property type="entry name" value="S-adenosyl-L-methionine-dependent methyltransferases"/>
    <property type="match status" value="1"/>
</dbReference>
<dbReference type="OrthoDB" id="423221at2759"/>
<keyword evidence="1" id="KW-0489">Methyltransferase</keyword>
<feature type="region of interest" description="Disordered" evidence="6">
    <location>
        <begin position="1"/>
        <end position="137"/>
    </location>
</feature>
<dbReference type="PANTHER" id="PTHR45626:SF26">
    <property type="entry name" value="FAMILY HELICASE, PUTATIVE (AFU_ORTHOLOGUE AFUA_2G09120)-RELATED"/>
    <property type="match status" value="1"/>
</dbReference>
<evidence type="ECO:0000256" key="5">
    <source>
        <dbReference type="ARBA" id="ARBA00022840"/>
    </source>
</evidence>
<dbReference type="InParanoid" id="A0A194XLV9"/>
<dbReference type="GO" id="GO:0016787">
    <property type="term" value="F:hydrolase activity"/>
    <property type="evidence" value="ECO:0007669"/>
    <property type="project" value="UniProtKB-KW"/>
</dbReference>
<sequence>MAPLTRGQLRENQRANLQASPPITNTAPPANAGPVQSHVPTQAASRDSEENTSEGSPSEGGNDPAVIDDDSEGGHPDEGTIEHDGLESREGRDAYESDEENGIGEWSGEERYDDGGDGEAKKGADDNKTGNRKAKKADDVVESDSWKWAYGFDHSYNGVPINTLQEMFDHMTYKVLFESTGEYRFRHEHCFSAEIEPFKQRYIARNWPDVSIFRDVTKFVLVDHHYQGTTVYGSQAEVPAELDILVAGKSGHVFSCILLYITQSRPKVVLFENVIATDAIWRTIEEDIEKERYMAKILKLDIKDFYLPQTRNRRYMLCVDLDLFKEKDEARKLLETWEAYVKCFKQTTAVSAETMLLLSAEETPEAFSQFGDPEIEKRTKRDDWEDCKIKMRRFRDNLALGTGRSLTLWNESGFRAIPDFWTQKNPPLNRILDVLEISHLRGIKRGYDDRYYSQSLDVSQNIHRDRGTDKNGIFGCITPAGKPWLTVFGRQLTGRETLILQGLPPNRMDLSYLKDKQIQNLAGNAMSSTVIGATMISALLALASCKDYNFRNLVLDRFEFRTAVLSTNEAIAQARSTRRLCGCEGPHRTAHETFWECRICSHTSCQKHPKNPKHDYRPPSLKAYQNPADFEKTLNQVLLIDETKIDQLLKVTEIGDEALLGHISQALSSHTFMTSIERMDIWRVTYESDYAKAVIQISENEVEWLLYAKAATNWSFDDPRRVQFEQFPIARMKPELGQAITAGMLELWVPSKREIHLTLKSDVGLVESFESLRGIPDFLDTKVSVGFSLAFQTQDEEDKFDVTGYYKLHQECGQAFNSLHARVQTGGQPQFIFYDHQRQMGDPRGHCYILTQDPRRLRFGEYRRNIGRFSCRPAFDQIRFKEIADSESKRYSKLDYEGTILDESPLEEPVVEIPVVLYVDGTWSKVATDDIMSIDPVGNSSGEFITYQHLSMPPLAPSVEFLGCSNTWTIFDCNAKIAEKFANRYEKSVRVTINQKNALRFYTDFRYLFARCLVMKPHIWGLETWQQVSQDEVKKRCLECSPEHPKLFRILASSKGESRVAVSEDTAQAGEYERKMKLRPPPFSQTYCIEEEQLNFRIHLNPLTVVHQAVDELTTDGNRDNIKAEWRLVTDDKSMPRDILGRFKECESEEAANWALSQETYPEPFTEEEIVEAECAEFGYRVWGRATRKVTRRVGILAADVGFGKTPTILALIQHAQVRSEELHGYIPTKATLIFVPRHIVQQWKTEIETFTPSMKICTILTAQGFAKYTVQDFRNADIILMPRTLCDDAPYLKALARVSGQAELESKPPARIQSQWYETACEKIKGHVSGLSESNKLKQEIVLEMFSFARVIIDEFQQIKPDTGQTLRQVKSHAKWLLSATPPRNGFADVKLMADLIGIKLGVDDISSIPAEDWTRATKNLTEYEKLIIHRSIPSLPWKKRRHDIAQNFLNQYFRKDASSVHIGKIDNIKLVFQPPAERLSYLDLEHGIAAPDLPENSTSSRTAAYSKRPDKISEYDEQLNSGHRGTTDATLLWRAAHYSPCQRSKSQSTNDIILDLLMWLKDQDESMPSRGRFAEFQQRLQSSAVTFGDAGIQDKITPLVLAAAENVTEDDWNLFFTKDVEVQDPYRNKAATEAKDKEKIKLEDSFEPYPSGMVKHYGKFMHRMEKPFRLAVGNLVSLVEEAVKRQRSLRFTQAIFDSYTVKQVPCAKCLKTITSPEERIILIETHEKIGDSKLKVDQEVTSLAKSASIPGEKINQLMAKLKSIKDMDEKVLLFFNDDGTRTTFNTLKSAMDLEYLQYATLVDARAKPLNNFDTVLADFQTGKDVKCKTTANKATVLLIDIEDDSAAGSNLTAAKWVIFFSPYLTIGTDAHDRYHATMRQAIGRVRRFDPKDKIETAKNGDQLVCDREVHVLHFLTAYTMDIDLYEERTRKQVALPVDDDTTAAEPEARGNAEGSEKTAADGIEAGSEDIYNDDDDSDVGDDGRDGLDTSLQRPTEVDEGSQQSTDSDESVNTRDSDENVDLEKPFHPGPYASTIAHLVLGRNGNV</sequence>
<feature type="domain" description="Helicase ATP-binding" evidence="7">
    <location>
        <begin position="1186"/>
        <end position="1401"/>
    </location>
</feature>
<evidence type="ECO:0000256" key="3">
    <source>
        <dbReference type="ARBA" id="ARBA00022741"/>
    </source>
</evidence>
<keyword evidence="5" id="KW-0067">ATP-binding</keyword>
<protein>
    <recommendedName>
        <fullName evidence="7">Helicase ATP-binding domain-containing protein</fullName>
    </recommendedName>
</protein>
<dbReference type="InterPro" id="IPR050628">
    <property type="entry name" value="SNF2_RAD54_helicase_TF"/>
</dbReference>
<feature type="compositionally biased region" description="Low complexity" evidence="6">
    <location>
        <begin position="19"/>
        <end position="32"/>
    </location>
</feature>
<dbReference type="GO" id="GO:0008094">
    <property type="term" value="F:ATP-dependent activity, acting on DNA"/>
    <property type="evidence" value="ECO:0007669"/>
    <property type="project" value="TreeGrafter"/>
</dbReference>
<name>A0A194XLV9_MOLSC</name>
<keyword evidence="9" id="KW-1185">Reference proteome</keyword>
<reference evidence="8 9" key="1">
    <citation type="submission" date="2015-10" db="EMBL/GenBank/DDBJ databases">
        <title>Full genome of DAOMC 229536 Phialocephala scopiformis, a fungal endophyte of spruce producing the potent anti-insectan compound rugulosin.</title>
        <authorList>
            <consortium name="DOE Joint Genome Institute"/>
            <person name="Walker A.K."/>
            <person name="Frasz S.L."/>
            <person name="Seifert K.A."/>
            <person name="Miller J.D."/>
            <person name="Mondo S.J."/>
            <person name="Labutti K."/>
            <person name="Lipzen A."/>
            <person name="Dockter R."/>
            <person name="Kennedy M."/>
            <person name="Grigoriev I.V."/>
            <person name="Spatafora J.W."/>
        </authorList>
    </citation>
    <scope>NUCLEOTIDE SEQUENCE [LARGE SCALE GENOMIC DNA]</scope>
    <source>
        <strain evidence="8 9">CBS 120377</strain>
    </source>
</reference>
<dbReference type="InterPro" id="IPR027417">
    <property type="entry name" value="P-loop_NTPase"/>
</dbReference>
<dbReference type="PANTHER" id="PTHR45626">
    <property type="entry name" value="TRANSCRIPTION TERMINATION FACTOR 2-RELATED"/>
    <property type="match status" value="1"/>
</dbReference>
<dbReference type="InterPro" id="IPR001525">
    <property type="entry name" value="C5_MeTfrase"/>
</dbReference>
<dbReference type="InterPro" id="IPR029063">
    <property type="entry name" value="SAM-dependent_MTases_sf"/>
</dbReference>
<dbReference type="InterPro" id="IPR014001">
    <property type="entry name" value="Helicase_ATP-bd"/>
</dbReference>
<keyword evidence="3" id="KW-0547">Nucleotide-binding</keyword>
<evidence type="ECO:0000256" key="6">
    <source>
        <dbReference type="SAM" id="MobiDB-lite"/>
    </source>
</evidence>
<dbReference type="SUPFAM" id="SSF52540">
    <property type="entry name" value="P-loop containing nucleoside triphosphate hydrolases"/>
    <property type="match status" value="2"/>
</dbReference>
<keyword evidence="2" id="KW-0808">Transferase</keyword>
<gene>
    <name evidence="8" type="ORF">LY89DRAFT_778739</name>
</gene>
<dbReference type="Pfam" id="PF00145">
    <property type="entry name" value="DNA_methylase"/>
    <property type="match status" value="1"/>
</dbReference>
<dbReference type="RefSeq" id="XP_018075476.1">
    <property type="nucleotide sequence ID" value="XM_018222234.1"/>
</dbReference>
<evidence type="ECO:0000259" key="7">
    <source>
        <dbReference type="PROSITE" id="PS51192"/>
    </source>
</evidence>
<dbReference type="SMART" id="SM00487">
    <property type="entry name" value="DEXDc"/>
    <property type="match status" value="1"/>
</dbReference>
<feature type="compositionally biased region" description="Acidic residues" evidence="6">
    <location>
        <begin position="1968"/>
        <end position="1982"/>
    </location>
</feature>
<dbReference type="GO" id="GO:0032259">
    <property type="term" value="P:methylation"/>
    <property type="evidence" value="ECO:0007669"/>
    <property type="project" value="UniProtKB-KW"/>
</dbReference>
<feature type="region of interest" description="Disordered" evidence="6">
    <location>
        <begin position="1937"/>
        <end position="2033"/>
    </location>
</feature>
<dbReference type="STRING" id="149040.A0A194XLV9"/>
<evidence type="ECO:0000256" key="4">
    <source>
        <dbReference type="ARBA" id="ARBA00022801"/>
    </source>
</evidence>
<evidence type="ECO:0000256" key="1">
    <source>
        <dbReference type="ARBA" id="ARBA00022603"/>
    </source>
</evidence>
<dbReference type="Gene3D" id="3.40.50.150">
    <property type="entry name" value="Vaccinia Virus protein VP39"/>
    <property type="match status" value="1"/>
</dbReference>
<dbReference type="GO" id="GO:0008168">
    <property type="term" value="F:methyltransferase activity"/>
    <property type="evidence" value="ECO:0007669"/>
    <property type="project" value="UniProtKB-KW"/>
</dbReference>
<dbReference type="PROSITE" id="PS51192">
    <property type="entry name" value="HELICASE_ATP_BIND_1"/>
    <property type="match status" value="1"/>
</dbReference>
<dbReference type="Proteomes" id="UP000070700">
    <property type="component" value="Unassembled WGS sequence"/>
</dbReference>
<organism evidence="8 9">
    <name type="scientific">Mollisia scopiformis</name>
    <name type="common">Conifer needle endophyte fungus</name>
    <name type="synonym">Phialocephala scopiformis</name>
    <dbReference type="NCBI Taxonomy" id="149040"/>
    <lineage>
        <taxon>Eukaryota</taxon>
        <taxon>Fungi</taxon>
        <taxon>Dikarya</taxon>
        <taxon>Ascomycota</taxon>
        <taxon>Pezizomycotina</taxon>
        <taxon>Leotiomycetes</taxon>
        <taxon>Helotiales</taxon>
        <taxon>Mollisiaceae</taxon>
        <taxon>Mollisia</taxon>
    </lineage>
</organism>
<dbReference type="GO" id="GO:0005524">
    <property type="term" value="F:ATP binding"/>
    <property type="evidence" value="ECO:0007669"/>
    <property type="project" value="UniProtKB-KW"/>
</dbReference>
<dbReference type="KEGG" id="psco:LY89DRAFT_778739"/>
<feature type="compositionally biased region" description="Basic and acidic residues" evidence="6">
    <location>
        <begin position="72"/>
        <end position="95"/>
    </location>
</feature>
<dbReference type="GO" id="GO:0006281">
    <property type="term" value="P:DNA repair"/>
    <property type="evidence" value="ECO:0007669"/>
    <property type="project" value="TreeGrafter"/>
</dbReference>
<keyword evidence="4" id="KW-0378">Hydrolase</keyword>
<dbReference type="Gene3D" id="3.40.50.300">
    <property type="entry name" value="P-loop containing nucleotide triphosphate hydrolases"/>
    <property type="match status" value="2"/>
</dbReference>
<dbReference type="GeneID" id="28831960"/>
<dbReference type="EMBL" id="KQ947408">
    <property type="protein sequence ID" value="KUJ21121.1"/>
    <property type="molecule type" value="Genomic_DNA"/>
</dbReference>
<feature type="compositionally biased region" description="Basic and acidic residues" evidence="6">
    <location>
        <begin position="108"/>
        <end position="129"/>
    </location>
</feature>
<evidence type="ECO:0000256" key="2">
    <source>
        <dbReference type="ARBA" id="ARBA00022679"/>
    </source>
</evidence>
<feature type="compositionally biased region" description="Basic and acidic residues" evidence="6">
    <location>
        <begin position="2013"/>
        <end position="2028"/>
    </location>
</feature>
<dbReference type="InterPro" id="IPR000330">
    <property type="entry name" value="SNF2_N"/>
</dbReference>
<feature type="compositionally biased region" description="Basic and acidic residues" evidence="6">
    <location>
        <begin position="1948"/>
        <end position="1961"/>
    </location>
</feature>
<dbReference type="GO" id="GO:0005634">
    <property type="term" value="C:nucleus"/>
    <property type="evidence" value="ECO:0007669"/>
    <property type="project" value="TreeGrafter"/>
</dbReference>
<evidence type="ECO:0000313" key="9">
    <source>
        <dbReference type="Proteomes" id="UP000070700"/>
    </source>
</evidence>